<proteinExistence type="predicted"/>
<name>A0A917DY62_9BACL</name>
<feature type="chain" id="PRO_5039576156" evidence="1">
    <location>
        <begin position="21"/>
        <end position="431"/>
    </location>
</feature>
<accession>A0A917DY62</accession>
<organism evidence="2 3">
    <name type="scientific">Paenibacillus nasutitermitis</name>
    <dbReference type="NCBI Taxonomy" id="1652958"/>
    <lineage>
        <taxon>Bacteria</taxon>
        <taxon>Bacillati</taxon>
        <taxon>Bacillota</taxon>
        <taxon>Bacilli</taxon>
        <taxon>Bacillales</taxon>
        <taxon>Paenibacillaceae</taxon>
        <taxon>Paenibacillus</taxon>
    </lineage>
</organism>
<dbReference type="Proteomes" id="UP000612456">
    <property type="component" value="Unassembled WGS sequence"/>
</dbReference>
<dbReference type="InterPro" id="IPR050490">
    <property type="entry name" value="Bact_solute-bd_prot1"/>
</dbReference>
<keyword evidence="3" id="KW-1185">Reference proteome</keyword>
<dbReference type="RefSeq" id="WP_188994413.1">
    <property type="nucleotide sequence ID" value="NZ_BMHP01000003.1"/>
</dbReference>
<evidence type="ECO:0000313" key="3">
    <source>
        <dbReference type="Proteomes" id="UP000612456"/>
    </source>
</evidence>
<dbReference type="AlphaFoldDB" id="A0A917DY62"/>
<reference evidence="2" key="2">
    <citation type="submission" date="2020-09" db="EMBL/GenBank/DDBJ databases">
        <authorList>
            <person name="Sun Q."/>
            <person name="Zhou Y."/>
        </authorList>
    </citation>
    <scope>NUCLEOTIDE SEQUENCE</scope>
    <source>
        <strain evidence="2">CGMCC 1.15178</strain>
    </source>
</reference>
<dbReference type="InterPro" id="IPR006059">
    <property type="entry name" value="SBP"/>
</dbReference>
<evidence type="ECO:0000256" key="1">
    <source>
        <dbReference type="SAM" id="SignalP"/>
    </source>
</evidence>
<sequence length="431" mass="48699">MNRKQIISMVLAFAMVAILAVGCSSKETDKSNKGEDQKKPVKLVFWGGVPADAGPQNVVDTWNKTNPDVQVEYNRFVNDDEGNLKLDTALITNQAVDVYFSYNVPRLQKRVDAGTALNLKDFKDYDIEDKMGPSALDWKIGEDYYAIPTTKNVYMIWLNDNLLKEHNLAVPTAWTWSEMQEYGNKLKTDKRYGLVQFLESYADPMDSILSQFGETKADGTSNLDHPGIATWLTTLNEMMGTGATVPLGEQLTSKMPVETMFLKGEAAMLNAGPYIFRSSNNLTENPREFKIAFAPVPRITEDPAEHKQRNGLGDGLTINPKSKHVDEAWAFSKWYADEGVMLMAAGGRVPSSKDVDREAAVKLMIEGVEDLYDVDSLQNVLFEQENTFTRKTPQQVLDLRREEYEKFFVGSQQLEQTINNMVKRHNDYLKQ</sequence>
<dbReference type="Gene3D" id="3.40.190.10">
    <property type="entry name" value="Periplasmic binding protein-like II"/>
    <property type="match status" value="1"/>
</dbReference>
<comment type="caution">
    <text evidence="2">The sequence shown here is derived from an EMBL/GenBank/DDBJ whole genome shotgun (WGS) entry which is preliminary data.</text>
</comment>
<protein>
    <submittedName>
        <fullName evidence="2">ABC transporter substrate-binding protein</fullName>
    </submittedName>
</protein>
<keyword evidence="1" id="KW-0732">Signal</keyword>
<dbReference type="PANTHER" id="PTHR43649">
    <property type="entry name" value="ARABINOSE-BINDING PROTEIN-RELATED"/>
    <property type="match status" value="1"/>
</dbReference>
<feature type="signal peptide" evidence="1">
    <location>
        <begin position="1"/>
        <end position="20"/>
    </location>
</feature>
<gene>
    <name evidence="2" type="primary">ABC-SBP</name>
    <name evidence="2" type="ORF">GCM10010911_41010</name>
</gene>
<dbReference type="PANTHER" id="PTHR43649:SF12">
    <property type="entry name" value="DIACETYLCHITOBIOSE BINDING PROTEIN DASA"/>
    <property type="match status" value="1"/>
</dbReference>
<dbReference type="SUPFAM" id="SSF53850">
    <property type="entry name" value="Periplasmic binding protein-like II"/>
    <property type="match status" value="1"/>
</dbReference>
<dbReference type="EMBL" id="BMHP01000003">
    <property type="protein sequence ID" value="GGD78726.1"/>
    <property type="molecule type" value="Genomic_DNA"/>
</dbReference>
<dbReference type="Pfam" id="PF01547">
    <property type="entry name" value="SBP_bac_1"/>
    <property type="match status" value="1"/>
</dbReference>
<evidence type="ECO:0000313" key="2">
    <source>
        <dbReference type="EMBL" id="GGD78726.1"/>
    </source>
</evidence>
<dbReference type="PROSITE" id="PS51257">
    <property type="entry name" value="PROKAR_LIPOPROTEIN"/>
    <property type="match status" value="1"/>
</dbReference>
<reference evidence="2" key="1">
    <citation type="journal article" date="2014" name="Int. J. Syst. Evol. Microbiol.">
        <title>Complete genome sequence of Corynebacterium casei LMG S-19264T (=DSM 44701T), isolated from a smear-ripened cheese.</title>
        <authorList>
            <consortium name="US DOE Joint Genome Institute (JGI-PGF)"/>
            <person name="Walter F."/>
            <person name="Albersmeier A."/>
            <person name="Kalinowski J."/>
            <person name="Ruckert C."/>
        </authorList>
    </citation>
    <scope>NUCLEOTIDE SEQUENCE</scope>
    <source>
        <strain evidence="2">CGMCC 1.15178</strain>
    </source>
</reference>